<accession>A0A2H1GKQ8</accession>
<feature type="compositionally biased region" description="Low complexity" evidence="1">
    <location>
        <begin position="210"/>
        <end position="224"/>
    </location>
</feature>
<feature type="compositionally biased region" description="Low complexity" evidence="1">
    <location>
        <begin position="74"/>
        <end position="94"/>
    </location>
</feature>
<evidence type="ECO:0000259" key="2">
    <source>
        <dbReference type="Pfam" id="PF10419"/>
    </source>
</evidence>
<feature type="region of interest" description="Disordered" evidence="1">
    <location>
        <begin position="39"/>
        <end position="97"/>
    </location>
</feature>
<organism evidence="3 4">
    <name type="scientific">Zymoseptoria tritici ST99CH_1E4</name>
    <dbReference type="NCBI Taxonomy" id="1276532"/>
    <lineage>
        <taxon>Eukaryota</taxon>
        <taxon>Fungi</taxon>
        <taxon>Dikarya</taxon>
        <taxon>Ascomycota</taxon>
        <taxon>Pezizomycotina</taxon>
        <taxon>Dothideomycetes</taxon>
        <taxon>Dothideomycetidae</taxon>
        <taxon>Mycosphaerellales</taxon>
        <taxon>Mycosphaerellaceae</taxon>
        <taxon>Zymoseptoria</taxon>
    </lineage>
</organism>
<proteinExistence type="predicted"/>
<evidence type="ECO:0000256" key="1">
    <source>
        <dbReference type="SAM" id="MobiDB-lite"/>
    </source>
</evidence>
<feature type="compositionally biased region" description="Basic and acidic residues" evidence="1">
    <location>
        <begin position="402"/>
        <end position="418"/>
    </location>
</feature>
<dbReference type="Gene3D" id="2.60.40.4370">
    <property type="match status" value="1"/>
</dbReference>
<feature type="domain" description="Transcription factor TFIIIC triple barrel" evidence="2">
    <location>
        <begin position="24"/>
        <end position="161"/>
    </location>
</feature>
<feature type="region of interest" description="Disordered" evidence="1">
    <location>
        <begin position="160"/>
        <end position="244"/>
    </location>
</feature>
<dbReference type="EMBL" id="LT854258">
    <property type="protein sequence ID" value="SMR54164.1"/>
    <property type="molecule type" value="Genomic_DNA"/>
</dbReference>
<gene>
    <name evidence="3" type="ORF">ZT1E4_G6971</name>
</gene>
<dbReference type="Proteomes" id="UP000245764">
    <property type="component" value="Chromosome 6"/>
</dbReference>
<feature type="region of interest" description="Disordered" evidence="1">
    <location>
        <begin position="402"/>
        <end position="468"/>
    </location>
</feature>
<feature type="region of interest" description="Disordered" evidence="1">
    <location>
        <begin position="1"/>
        <end position="25"/>
    </location>
</feature>
<evidence type="ECO:0000313" key="4">
    <source>
        <dbReference type="Proteomes" id="UP000245764"/>
    </source>
</evidence>
<name>A0A2H1GKQ8_ZYMTR</name>
<reference evidence="4" key="1">
    <citation type="submission" date="2017-05" db="EMBL/GenBank/DDBJ databases">
        <authorList>
            <person name="Song R."/>
            <person name="Chenine A.L."/>
            <person name="Ruprecht R.M."/>
        </authorList>
    </citation>
    <scope>NUCLEOTIDE SEQUENCE [LARGE SCALE GENOMIC DNA]</scope>
</reference>
<sequence length="468" mass="50705">MNMNNNNNTQDEDEEEYEYEYSTTETEDFYFTLDLTTHVPGALAPQPPARSGNGIDPVTDVNGDSNPGDDAEQNNSSTNNPPTDKTTSSTPSDTLQILDLHTPNPLLKFNNETFTAHWSTDLGTQFHITQTGLHPTPLRRGNVLDVVALSQTRLLAKPITLNPRSHPHGPALNPSTTAKLPARKIVPVVPTTGLNDHHSSSDEEEPSRKSSTPGGPSSTPQSSQIIARPGLPLYIPPSYRSSPSAATQASFLTRLSTIKLQKGETDLVPVYAVKIYNPPPDAASLRASALASDEAAGHDVTVARMLDRSTGSRVDDGTGRREMRRQREGTLQEAKRRVRGKGTRTKKERVGEGGEVVGFGMGRGAGRASRERIRREVGFEEDGDVVRRDGMGRVERVHSGFRMRDGEQVLGLQREDSRGSGVGDVEMVEVDDDDDEDDGDGDGDEDVEMGEEEERGGGSSARVGIGET</sequence>
<feature type="compositionally biased region" description="Acidic residues" evidence="1">
    <location>
        <begin position="426"/>
        <end position="454"/>
    </location>
</feature>
<feature type="compositionally biased region" description="Acidic residues" evidence="1">
    <location>
        <begin position="10"/>
        <end position="19"/>
    </location>
</feature>
<dbReference type="AlphaFoldDB" id="A0A2H1GKQ8"/>
<dbReference type="Pfam" id="PF10419">
    <property type="entry name" value="TFIIIC_sub6"/>
    <property type="match status" value="1"/>
</dbReference>
<evidence type="ECO:0000313" key="3">
    <source>
        <dbReference type="EMBL" id="SMR54164.1"/>
    </source>
</evidence>
<protein>
    <recommendedName>
        <fullName evidence="2">Transcription factor TFIIIC triple barrel domain-containing protein</fullName>
    </recommendedName>
</protein>
<dbReference type="InterPro" id="IPR019481">
    <property type="entry name" value="TFIIIC_triple_barrel"/>
</dbReference>